<dbReference type="PROSITE" id="PS00211">
    <property type="entry name" value="ABC_TRANSPORTER_1"/>
    <property type="match status" value="1"/>
</dbReference>
<comment type="caution">
    <text evidence="6">The sequence shown here is derived from an EMBL/GenBank/DDBJ whole genome shotgun (WGS) entry which is preliminary data.</text>
</comment>
<dbReference type="InterPro" id="IPR027417">
    <property type="entry name" value="P-loop_NTPase"/>
</dbReference>
<evidence type="ECO:0000256" key="2">
    <source>
        <dbReference type="ARBA" id="ARBA00022448"/>
    </source>
</evidence>
<dbReference type="Gene3D" id="3.40.50.300">
    <property type="entry name" value="P-loop containing nucleotide triphosphate hydrolases"/>
    <property type="match status" value="1"/>
</dbReference>
<dbReference type="PROSITE" id="PS50893">
    <property type="entry name" value="ABC_TRANSPORTER_2"/>
    <property type="match status" value="1"/>
</dbReference>
<dbReference type="PANTHER" id="PTHR43335">
    <property type="entry name" value="ABC TRANSPORTER, ATP-BINDING PROTEIN"/>
    <property type="match status" value="1"/>
</dbReference>
<accession>A0A255GDZ3</accession>
<protein>
    <submittedName>
        <fullName evidence="6">ABC transporter</fullName>
    </submittedName>
</protein>
<dbReference type="Pfam" id="PF00005">
    <property type="entry name" value="ABC_tran"/>
    <property type="match status" value="1"/>
</dbReference>
<dbReference type="GO" id="GO:0016887">
    <property type="term" value="F:ATP hydrolysis activity"/>
    <property type="evidence" value="ECO:0007669"/>
    <property type="project" value="InterPro"/>
</dbReference>
<proteinExistence type="inferred from homology"/>
<evidence type="ECO:0000256" key="4">
    <source>
        <dbReference type="ARBA" id="ARBA00022840"/>
    </source>
</evidence>
<sequence length="348" mass="37656">MGHQPSGPPGGWNQSTDGQNLSARTMRGVTMSESGTGQWAIEVDGLVKSFGGRQGDRLALDGLTMRVPHRGVHGFLGPNGAGKSTTIRALVGLVRANAGTMRILGRPVPQQLPEIIGQVGAIVERPRFFNEFDGRKNLRLLAASIGQPAHRVDAVLEHVGLTERARDRYAHYSLGMKQRLAVAATLLKDPQVLIFDEPTNGLDPSGIREMRQTMRALADQGRAVLVSSHLIGELEQVVDSVTVIRAGRAVAEGPLAEVLGGRLSGSWVRVTDPDRAAAVLRKHGWAVAVRPRGLEVTGDLPTVAITRQLAAHDLWVEELHPIRTSLEERFLELTSTPEPFVTGPWRSV</sequence>
<keyword evidence="3" id="KW-0547">Nucleotide-binding</keyword>
<dbReference type="SUPFAM" id="SSF52540">
    <property type="entry name" value="P-loop containing nucleoside triphosphate hydrolases"/>
    <property type="match status" value="1"/>
</dbReference>
<dbReference type="OrthoDB" id="9804819at2"/>
<keyword evidence="2" id="KW-0813">Transport</keyword>
<comment type="similarity">
    <text evidence="1">Belongs to the ABC transporter superfamily.</text>
</comment>
<name>A0A255GDZ3_9ACTN</name>
<dbReference type="Proteomes" id="UP000215896">
    <property type="component" value="Unassembled WGS sequence"/>
</dbReference>
<dbReference type="SMART" id="SM00382">
    <property type="entry name" value="AAA"/>
    <property type="match status" value="1"/>
</dbReference>
<dbReference type="InterPro" id="IPR017871">
    <property type="entry name" value="ABC_transporter-like_CS"/>
</dbReference>
<evidence type="ECO:0000313" key="7">
    <source>
        <dbReference type="Proteomes" id="UP000215896"/>
    </source>
</evidence>
<evidence type="ECO:0000313" key="6">
    <source>
        <dbReference type="EMBL" id="OYO12686.1"/>
    </source>
</evidence>
<dbReference type="GO" id="GO:0005524">
    <property type="term" value="F:ATP binding"/>
    <property type="evidence" value="ECO:0007669"/>
    <property type="project" value="UniProtKB-KW"/>
</dbReference>
<dbReference type="InterPro" id="IPR003593">
    <property type="entry name" value="AAA+_ATPase"/>
</dbReference>
<dbReference type="EMBL" id="NMVO01000014">
    <property type="protein sequence ID" value="OYO12686.1"/>
    <property type="molecule type" value="Genomic_DNA"/>
</dbReference>
<feature type="domain" description="ABC transporter" evidence="5">
    <location>
        <begin position="41"/>
        <end position="271"/>
    </location>
</feature>
<dbReference type="AlphaFoldDB" id="A0A255GDZ3"/>
<evidence type="ECO:0000256" key="3">
    <source>
        <dbReference type="ARBA" id="ARBA00022741"/>
    </source>
</evidence>
<gene>
    <name evidence="6" type="ORF">CGZ94_12290</name>
</gene>
<dbReference type="PANTHER" id="PTHR43335:SF4">
    <property type="entry name" value="ABC TRANSPORTER, ATP-BINDING PROTEIN"/>
    <property type="match status" value="1"/>
</dbReference>
<evidence type="ECO:0000259" key="5">
    <source>
        <dbReference type="PROSITE" id="PS50893"/>
    </source>
</evidence>
<organism evidence="6 7">
    <name type="scientific">Enemella evansiae</name>
    <dbReference type="NCBI Taxonomy" id="2016499"/>
    <lineage>
        <taxon>Bacteria</taxon>
        <taxon>Bacillati</taxon>
        <taxon>Actinomycetota</taxon>
        <taxon>Actinomycetes</taxon>
        <taxon>Propionibacteriales</taxon>
        <taxon>Propionibacteriaceae</taxon>
        <taxon>Enemella</taxon>
    </lineage>
</organism>
<keyword evidence="7" id="KW-1185">Reference proteome</keyword>
<dbReference type="InterPro" id="IPR003439">
    <property type="entry name" value="ABC_transporter-like_ATP-bd"/>
</dbReference>
<evidence type="ECO:0000256" key="1">
    <source>
        <dbReference type="ARBA" id="ARBA00005417"/>
    </source>
</evidence>
<keyword evidence="4" id="KW-0067">ATP-binding</keyword>
<reference evidence="6 7" key="1">
    <citation type="submission" date="2017-07" db="EMBL/GenBank/DDBJ databases">
        <title>Draft whole genome sequences of clinical Proprionibacteriaceae strains.</title>
        <authorList>
            <person name="Bernier A.-M."/>
            <person name="Bernard K."/>
            <person name="Domingo M.-C."/>
        </authorList>
    </citation>
    <scope>NUCLEOTIDE SEQUENCE [LARGE SCALE GENOMIC DNA]</scope>
    <source>
        <strain evidence="6 7">NML 030167</strain>
    </source>
</reference>